<dbReference type="InterPro" id="IPR000073">
    <property type="entry name" value="AB_hydrolase_1"/>
</dbReference>
<accession>A0A4Q7M5V2</accession>
<dbReference type="PANTHER" id="PTHR43689:SF8">
    <property type="entry name" value="ALPHA_BETA-HYDROLASES SUPERFAMILY PROTEIN"/>
    <property type="match status" value="1"/>
</dbReference>
<dbReference type="AlphaFoldDB" id="A0A4Q7M5V2"/>
<comment type="caution">
    <text evidence="2">The sequence shown here is derived from an EMBL/GenBank/DDBJ whole genome shotgun (WGS) entry which is preliminary data.</text>
</comment>
<evidence type="ECO:0000313" key="3">
    <source>
        <dbReference type="Proteomes" id="UP000293852"/>
    </source>
</evidence>
<dbReference type="Gene3D" id="2.40.50.100">
    <property type="match status" value="1"/>
</dbReference>
<dbReference type="EMBL" id="SGWX01000001">
    <property type="protein sequence ID" value="RZS61968.1"/>
    <property type="molecule type" value="Genomic_DNA"/>
</dbReference>
<dbReference type="Proteomes" id="UP000293852">
    <property type="component" value="Unassembled WGS sequence"/>
</dbReference>
<evidence type="ECO:0000259" key="1">
    <source>
        <dbReference type="PROSITE" id="PS50968"/>
    </source>
</evidence>
<dbReference type="InterPro" id="IPR029058">
    <property type="entry name" value="AB_hydrolase_fold"/>
</dbReference>
<dbReference type="SUPFAM" id="SSF51230">
    <property type="entry name" value="Single hybrid motif"/>
    <property type="match status" value="1"/>
</dbReference>
<dbReference type="InterPro" id="IPR011053">
    <property type="entry name" value="Single_hybrid_motif"/>
</dbReference>
<proteinExistence type="predicted"/>
<feature type="domain" description="Lipoyl-binding" evidence="1">
    <location>
        <begin position="3"/>
        <end position="78"/>
    </location>
</feature>
<dbReference type="InterPro" id="IPR000089">
    <property type="entry name" value="Biotin_lipoyl"/>
</dbReference>
<keyword evidence="2" id="KW-0670">Pyruvate</keyword>
<dbReference type="PRINTS" id="PR00111">
    <property type="entry name" value="ABHYDROLASE"/>
</dbReference>
<dbReference type="PANTHER" id="PTHR43689">
    <property type="entry name" value="HYDROLASE"/>
    <property type="match status" value="1"/>
</dbReference>
<reference evidence="2 3" key="1">
    <citation type="submission" date="2019-02" db="EMBL/GenBank/DDBJ databases">
        <title>Sequencing the genomes of 1000 actinobacteria strains.</title>
        <authorList>
            <person name="Klenk H.-P."/>
        </authorList>
    </citation>
    <scope>NUCLEOTIDE SEQUENCE [LARGE SCALE GENOMIC DNA]</scope>
    <source>
        <strain evidence="2 3">DSM 16932</strain>
    </source>
</reference>
<sequence length="376" mass="38859">MSVIWVVMPKWGLSMESGRITEWLVSEGDEVAEGDELCEIDTEKIAGALESTADGTLCRVIAAVGEVVPVGATIALVADAAVAEAAVEEAARAAREELDAGVVEEVAGPEVGCVEVAGRSLAYARSGEAGTAVVLVHGFGGDKNSWLFVQEPLAADHVVDAIDLPGHGESATDVGDGSLATLAAAVTGYLDARGIDRAHLVGHSLGGAVVTAAAAAAPDRVLSLTLVAPAGFGAAVNAAYLRGFAGATSRRELQPHLRALFADESLATRQLADDLMRHKRLDGVAEALAALLGTLLTDDDRAGLDALSLLDGLDVPVMVVWGRQDAVLPFTNTAAFDGRRQAGQCEVRAVDDAGHMVHMERPSAVVEAVRALTRPR</sequence>
<dbReference type="PROSITE" id="PS50968">
    <property type="entry name" value="BIOTINYL_LIPOYL"/>
    <property type="match status" value="1"/>
</dbReference>
<dbReference type="RefSeq" id="WP_130415050.1">
    <property type="nucleotide sequence ID" value="NZ_SGWX01000001.1"/>
</dbReference>
<keyword evidence="2" id="KW-0808">Transferase</keyword>
<dbReference type="OrthoDB" id="9805770at2"/>
<dbReference type="GO" id="GO:0016740">
    <property type="term" value="F:transferase activity"/>
    <property type="evidence" value="ECO:0007669"/>
    <property type="project" value="UniProtKB-KW"/>
</dbReference>
<dbReference type="SUPFAM" id="SSF53474">
    <property type="entry name" value="alpha/beta-Hydrolases"/>
    <property type="match status" value="1"/>
</dbReference>
<dbReference type="Gene3D" id="3.40.50.1820">
    <property type="entry name" value="alpha/beta hydrolase"/>
    <property type="match status" value="1"/>
</dbReference>
<dbReference type="CDD" id="cd06849">
    <property type="entry name" value="lipoyl_domain"/>
    <property type="match status" value="1"/>
</dbReference>
<dbReference type="Pfam" id="PF00561">
    <property type="entry name" value="Abhydrolase_1"/>
    <property type="match status" value="1"/>
</dbReference>
<gene>
    <name evidence="2" type="ORF">EV386_2284</name>
</gene>
<evidence type="ECO:0000313" key="2">
    <source>
        <dbReference type="EMBL" id="RZS61968.1"/>
    </source>
</evidence>
<keyword evidence="3" id="KW-1185">Reference proteome</keyword>
<dbReference type="NCBIfam" id="NF011457">
    <property type="entry name" value="PRK14875.1"/>
    <property type="match status" value="1"/>
</dbReference>
<name>A0A4Q7M5V2_9MICO</name>
<protein>
    <submittedName>
        <fullName evidence="2">Pyruvate dehydrogenase E2 component (Dihydrolipoamide acetyltransferase)</fullName>
    </submittedName>
</protein>
<organism evidence="2 3">
    <name type="scientific">Xylanimonas ulmi</name>
    <dbReference type="NCBI Taxonomy" id="228973"/>
    <lineage>
        <taxon>Bacteria</taxon>
        <taxon>Bacillati</taxon>
        <taxon>Actinomycetota</taxon>
        <taxon>Actinomycetes</taxon>
        <taxon>Micrococcales</taxon>
        <taxon>Promicromonosporaceae</taxon>
        <taxon>Xylanimonas</taxon>
    </lineage>
</organism>
<dbReference type="Pfam" id="PF00364">
    <property type="entry name" value="Biotin_lipoyl"/>
    <property type="match status" value="1"/>
</dbReference>